<evidence type="ECO:0000256" key="9">
    <source>
        <dbReference type="ARBA" id="ARBA00023163"/>
    </source>
</evidence>
<dbReference type="Pfam" id="PF01388">
    <property type="entry name" value="ARID"/>
    <property type="match status" value="1"/>
</dbReference>
<comment type="similarity">
    <text evidence="3">Belongs to the RAP1 family.</text>
</comment>
<dbReference type="GO" id="GO:0070187">
    <property type="term" value="C:shelterin complex"/>
    <property type="evidence" value="ECO:0007669"/>
    <property type="project" value="TreeGrafter"/>
</dbReference>
<evidence type="ECO:0000313" key="15">
    <source>
        <dbReference type="EMBL" id="KAK7742354.1"/>
    </source>
</evidence>
<dbReference type="PROSITE" id="PS50096">
    <property type="entry name" value="IQ"/>
    <property type="match status" value="2"/>
</dbReference>
<feature type="region of interest" description="Disordered" evidence="12">
    <location>
        <begin position="589"/>
        <end position="652"/>
    </location>
</feature>
<dbReference type="SUPFAM" id="SSF46774">
    <property type="entry name" value="ARID-like"/>
    <property type="match status" value="1"/>
</dbReference>
<feature type="domain" description="ARID" evidence="14">
    <location>
        <begin position="497"/>
        <end position="587"/>
    </location>
</feature>
<feature type="compositionally biased region" description="Acidic residues" evidence="12">
    <location>
        <begin position="469"/>
        <end position="482"/>
    </location>
</feature>
<keyword evidence="8" id="KW-0010">Activator</keyword>
<dbReference type="SMART" id="SM00015">
    <property type="entry name" value="IQ"/>
    <property type="match status" value="2"/>
</dbReference>
<evidence type="ECO:0000256" key="8">
    <source>
        <dbReference type="ARBA" id="ARBA00023159"/>
    </source>
</evidence>
<evidence type="ECO:0000313" key="16">
    <source>
        <dbReference type="Proteomes" id="UP001320245"/>
    </source>
</evidence>
<proteinExistence type="inferred from homology"/>
<dbReference type="InterPro" id="IPR036431">
    <property type="entry name" value="ARID_dom_sf"/>
</dbReference>
<dbReference type="CDD" id="cd11655">
    <property type="entry name" value="rap1_myb-like"/>
    <property type="match status" value="2"/>
</dbReference>
<dbReference type="Proteomes" id="UP001320245">
    <property type="component" value="Unassembled WGS sequence"/>
</dbReference>
<dbReference type="Pfam" id="PF08914">
    <property type="entry name" value="Myb_Rap1"/>
    <property type="match status" value="2"/>
</dbReference>
<dbReference type="GO" id="GO:0042162">
    <property type="term" value="F:telomeric DNA binding"/>
    <property type="evidence" value="ECO:0007669"/>
    <property type="project" value="TreeGrafter"/>
</dbReference>
<dbReference type="Gene3D" id="1.10.10.60">
    <property type="entry name" value="Homeodomain-like"/>
    <property type="match status" value="2"/>
</dbReference>
<keyword evidence="7" id="KW-0805">Transcription regulation</keyword>
<keyword evidence="9" id="KW-0804">Transcription</keyword>
<evidence type="ECO:0000256" key="4">
    <source>
        <dbReference type="ARBA" id="ARBA00017805"/>
    </source>
</evidence>
<dbReference type="InterPro" id="IPR009057">
    <property type="entry name" value="Homeodomain-like_sf"/>
</dbReference>
<feature type="compositionally biased region" description="Acidic residues" evidence="12">
    <location>
        <begin position="591"/>
        <end position="611"/>
    </location>
</feature>
<dbReference type="PROSITE" id="PS50172">
    <property type="entry name" value="BRCT"/>
    <property type="match status" value="1"/>
</dbReference>
<dbReference type="InterPro" id="IPR015010">
    <property type="entry name" value="TERF2IP_Myb"/>
</dbReference>
<feature type="compositionally biased region" description="Low complexity" evidence="12">
    <location>
        <begin position="642"/>
        <end position="652"/>
    </location>
</feature>
<dbReference type="PANTHER" id="PTHR16466">
    <property type="entry name" value="TELOMERE REPEAT-BINDING FACTOR 2-INTERACTING PROTEIN 1"/>
    <property type="match status" value="1"/>
</dbReference>
<keyword evidence="5" id="KW-0158">Chromosome</keyword>
<feature type="region of interest" description="Disordered" evidence="12">
    <location>
        <begin position="313"/>
        <end position="399"/>
    </location>
</feature>
<evidence type="ECO:0000256" key="5">
    <source>
        <dbReference type="ARBA" id="ARBA00022454"/>
    </source>
</evidence>
<feature type="compositionally biased region" description="Acidic residues" evidence="12">
    <location>
        <begin position="779"/>
        <end position="790"/>
    </location>
</feature>
<keyword evidence="10" id="KW-0539">Nucleus</keyword>
<dbReference type="PROSITE" id="PS51011">
    <property type="entry name" value="ARID"/>
    <property type="match status" value="1"/>
</dbReference>
<evidence type="ECO:0000256" key="12">
    <source>
        <dbReference type="SAM" id="MobiDB-lite"/>
    </source>
</evidence>
<feature type="compositionally biased region" description="Basic and acidic residues" evidence="12">
    <location>
        <begin position="737"/>
        <end position="755"/>
    </location>
</feature>
<feature type="region of interest" description="Disordered" evidence="12">
    <location>
        <begin position="669"/>
        <end position="715"/>
    </location>
</feature>
<keyword evidence="6" id="KW-0779">Telomere</keyword>
<dbReference type="EMBL" id="JAJSPL020000015">
    <property type="protein sequence ID" value="KAK7742354.1"/>
    <property type="molecule type" value="Genomic_DNA"/>
</dbReference>
<dbReference type="SMART" id="SM00501">
    <property type="entry name" value="BRIGHT"/>
    <property type="match status" value="1"/>
</dbReference>
<evidence type="ECO:0000259" key="14">
    <source>
        <dbReference type="PROSITE" id="PS51011"/>
    </source>
</evidence>
<evidence type="ECO:0000256" key="1">
    <source>
        <dbReference type="ARBA" id="ARBA00004123"/>
    </source>
</evidence>
<dbReference type="SUPFAM" id="SSF46689">
    <property type="entry name" value="Homeodomain-like"/>
    <property type="match status" value="2"/>
</dbReference>
<sequence>MPVIYDGVKGSGEGDLFKGLKLWISLRVPQRSRWVDLVKGNGGEVVPLEKQADMLIADNIKRGGAAPPPGSYTWQWIDYSVKNRFLQPREDYLITAASKPRAVGSSAPARGTRTPFTNHDDLILTKFVLAQERAGMSTKGTEIFKEFEKESWRERWVKKLAYRTRPDPSHSQSDPDIEVRGSPAPPVPAARLPEPDGAPERGRPAGSTQEPKSRPKTKEAQPPSAEAEAEAPTSARWPKGRGRNFFTKEEDALLLQYIREAEEFNRTAYGNKRRSLSGNRIYQEFADKHPSHTWHAWRDRWLRHLSRVDDDDEVNDALGPQQEGEAAGHVNGKQRSKPQTRVNGQTAGPAGLAVARKTTSPGVHTEATGANRAALPNPKNPSTIKRPQAMTDDQRLERREQAKRNLRAAKMLQRTWRGFVGRRDVARFETLVVPLQSLVRGYLVRMREAEALLRTSDERDQLLKARADGEDEDRYEDAEEELETHSLDPEGSYSDFRSARDQFYDDLQIYVDVSGAEIDFEPVVEGRKIDLWDLFEAATRQDCSPEERNWKEVAECLGFDWVKSARCLPRLWECYLQNLAEFEEAIKSYDDPEGEGEDGDEDGNEDEVGQEEQEHQIPAAHEEEESLPETSDATVAPRESLAAPSSHIYHSSPPIAGIKRSFRHADFVSSELGYPSDSSRKRRRTGQTEEIPPTPEDRLGLTSDPAAGHNRALVDLSPLKSRGAVTAQFLGEEADELPEHHREPNMRLAAPERRNSGFVIGGDSEVRKAVERGDYVYVSDEDKDEDEDEISPSQQLQNESDAIDNPVRPSSSKHDAVSSTNRRLFAAPTSRLAANTASIPAFNAVKAKGAAAGPSGLVNGRTTRRSLPQTYQKPPASASVRVSGIPPTRTVQSATSRAKYATPSTPTPARPSSSTIRLPPASKRLPPTSTAPPPLPQDKRRSVPDSSAQSSKFDNDPAFIDAQFAHFQALGYENAHIGRAMEAATFQRGPMTVALQSLHEGRGLPTREAGVWTDSDDERLKAVRDYDRRMEKGKSTAGNDDDDQRLGVRNERLRARLMAKHGRWVEHRLQFMDMMDQEARGG</sequence>
<gene>
    <name evidence="15" type="ORF">SLS53_004499</name>
</gene>
<evidence type="ECO:0000259" key="13">
    <source>
        <dbReference type="PROSITE" id="PS50172"/>
    </source>
</evidence>
<comment type="caution">
    <text evidence="15">The sequence shown here is derived from an EMBL/GenBank/DDBJ whole genome shotgun (WGS) entry which is preliminary data.</text>
</comment>
<feature type="region of interest" description="Disordered" evidence="12">
    <location>
        <begin position="848"/>
        <end position="955"/>
    </location>
</feature>
<dbReference type="PANTHER" id="PTHR16466:SF6">
    <property type="entry name" value="TELOMERIC REPEAT-BINDING FACTOR 2-INTERACTING PROTEIN 1"/>
    <property type="match status" value="1"/>
</dbReference>
<feature type="compositionally biased region" description="Low complexity" evidence="12">
    <location>
        <begin position="220"/>
        <end position="235"/>
    </location>
</feature>
<protein>
    <recommendedName>
        <fullName evidence="4">Telomeric repeat-binding factor 2-interacting protein 1</fullName>
    </recommendedName>
    <alternativeName>
        <fullName evidence="11">Repressor/activator protein 1 homolog</fullName>
    </alternativeName>
</protein>
<dbReference type="InterPro" id="IPR039595">
    <property type="entry name" value="TE2IP/Rap1"/>
</dbReference>
<name>A0AAN9U7X5_9PEZI</name>
<accession>A0AAN9U7X5</accession>
<comment type="subcellular location">
    <subcellularLocation>
        <location evidence="2">Chromosome</location>
        <location evidence="2">Telomere</location>
    </subcellularLocation>
    <subcellularLocation>
        <location evidence="1">Nucleus</location>
    </subcellularLocation>
</comment>
<feature type="domain" description="BRCT" evidence="13">
    <location>
        <begin position="12"/>
        <end position="94"/>
    </location>
</feature>
<dbReference type="AlphaFoldDB" id="A0AAN9U7X5"/>
<dbReference type="CDD" id="cd23767">
    <property type="entry name" value="IQCD"/>
    <property type="match status" value="1"/>
</dbReference>
<dbReference type="Gene3D" id="1.10.150.60">
    <property type="entry name" value="ARID DNA-binding domain"/>
    <property type="match status" value="1"/>
</dbReference>
<dbReference type="InterPro" id="IPR001606">
    <property type="entry name" value="ARID_dom"/>
</dbReference>
<evidence type="ECO:0000256" key="7">
    <source>
        <dbReference type="ARBA" id="ARBA00023015"/>
    </source>
</evidence>
<dbReference type="Pfam" id="PF11626">
    <property type="entry name" value="Rap1_C"/>
    <property type="match status" value="1"/>
</dbReference>
<dbReference type="CDD" id="cd16100">
    <property type="entry name" value="ARID"/>
    <property type="match status" value="1"/>
</dbReference>
<keyword evidence="16" id="KW-1185">Reference proteome</keyword>
<dbReference type="GO" id="GO:0031848">
    <property type="term" value="P:protection from non-homologous end joining at telomere"/>
    <property type="evidence" value="ECO:0007669"/>
    <property type="project" value="TreeGrafter"/>
</dbReference>
<reference evidence="15 16" key="1">
    <citation type="journal article" date="2023" name="PLoS ONE">
        <title>Cytospora paraplurivora sp. nov. isolated from orchards with fruit tree decline syndrome in Ontario, Canada.</title>
        <authorList>
            <person name="Ilyukhin E."/>
            <person name="Nguyen H.D.T."/>
            <person name="Castle A.J."/>
            <person name="Ellouze W."/>
        </authorList>
    </citation>
    <scope>NUCLEOTIDE SEQUENCE [LARGE SCALE GENOMIC DNA]</scope>
    <source>
        <strain evidence="15 16">FDS-564</strain>
    </source>
</reference>
<dbReference type="Gene3D" id="1.20.5.190">
    <property type="match status" value="1"/>
</dbReference>
<feature type="compositionally biased region" description="Basic and acidic residues" evidence="12">
    <location>
        <begin position="764"/>
        <end position="774"/>
    </location>
</feature>
<evidence type="ECO:0000256" key="11">
    <source>
        <dbReference type="ARBA" id="ARBA00032471"/>
    </source>
</evidence>
<dbReference type="GO" id="GO:0010833">
    <property type="term" value="P:telomere maintenance via telomere lengthening"/>
    <property type="evidence" value="ECO:0007669"/>
    <property type="project" value="TreeGrafter"/>
</dbReference>
<evidence type="ECO:0000256" key="3">
    <source>
        <dbReference type="ARBA" id="ARBA00010467"/>
    </source>
</evidence>
<feature type="region of interest" description="Disordered" evidence="12">
    <location>
        <begin position="163"/>
        <end position="243"/>
    </location>
</feature>
<dbReference type="InterPro" id="IPR000048">
    <property type="entry name" value="IQ_motif_EF-hand-BS"/>
</dbReference>
<feature type="compositionally biased region" description="Polar residues" evidence="12">
    <location>
        <begin position="791"/>
        <end position="800"/>
    </location>
</feature>
<organism evidence="15 16">
    <name type="scientific">Cytospora paraplurivora</name>
    <dbReference type="NCBI Taxonomy" id="2898453"/>
    <lineage>
        <taxon>Eukaryota</taxon>
        <taxon>Fungi</taxon>
        <taxon>Dikarya</taxon>
        <taxon>Ascomycota</taxon>
        <taxon>Pezizomycotina</taxon>
        <taxon>Sordariomycetes</taxon>
        <taxon>Sordariomycetidae</taxon>
        <taxon>Diaporthales</taxon>
        <taxon>Cytosporaceae</taxon>
        <taxon>Cytospora</taxon>
    </lineage>
</organism>
<feature type="region of interest" description="Disordered" evidence="12">
    <location>
        <begin position="733"/>
        <end position="822"/>
    </location>
</feature>
<dbReference type="SMART" id="SM01014">
    <property type="entry name" value="ARID"/>
    <property type="match status" value="1"/>
</dbReference>
<evidence type="ECO:0000256" key="2">
    <source>
        <dbReference type="ARBA" id="ARBA00004574"/>
    </source>
</evidence>
<dbReference type="InterPro" id="IPR001357">
    <property type="entry name" value="BRCT_dom"/>
</dbReference>
<dbReference type="InterPro" id="IPR021661">
    <property type="entry name" value="Rap1_C"/>
</dbReference>
<evidence type="ECO:0000256" key="10">
    <source>
        <dbReference type="ARBA" id="ARBA00023242"/>
    </source>
</evidence>
<evidence type="ECO:0000256" key="6">
    <source>
        <dbReference type="ARBA" id="ARBA00022895"/>
    </source>
</evidence>
<dbReference type="Pfam" id="PF00612">
    <property type="entry name" value="IQ"/>
    <property type="match status" value="1"/>
</dbReference>
<feature type="region of interest" description="Disordered" evidence="12">
    <location>
        <begin position="465"/>
        <end position="487"/>
    </location>
</feature>